<geneLocation type="plasmid" evidence="1">
    <name>unnamed1</name>
</geneLocation>
<dbReference type="Proteomes" id="UP000239833">
    <property type="component" value="Plasmid unnamed1"/>
</dbReference>
<keyword evidence="1" id="KW-0614">Plasmid</keyword>
<evidence type="ECO:0000313" key="2">
    <source>
        <dbReference type="Proteomes" id="UP000239833"/>
    </source>
</evidence>
<sequence>MTRNDGNPKAYTKSAEFLVAYNWKGKSKDQIIQEMALPDYEQEYLDDAIKDLTPQGKFTGMDLDQYFVLRMAMDEEDIGEIDDDDTIYRKRGEVE</sequence>
<organism evidence="1 2">
    <name type="scientific">Paenibacillus larvae subsp. larvae</name>
    <dbReference type="NCBI Taxonomy" id="147375"/>
    <lineage>
        <taxon>Bacteria</taxon>
        <taxon>Bacillati</taxon>
        <taxon>Bacillota</taxon>
        <taxon>Bacilli</taxon>
        <taxon>Bacillales</taxon>
        <taxon>Paenibacillaceae</taxon>
        <taxon>Paenibacillus</taxon>
    </lineage>
</organism>
<dbReference type="AlphaFoldDB" id="A0A2L1U7L3"/>
<proteinExistence type="predicted"/>
<name>A0A2L1U7L3_9BACL</name>
<evidence type="ECO:0000313" key="1">
    <source>
        <dbReference type="EMBL" id="AVF28858.1"/>
    </source>
</evidence>
<protein>
    <submittedName>
        <fullName evidence="1">Uncharacterized protein</fullName>
    </submittedName>
</protein>
<reference evidence="2" key="1">
    <citation type="submission" date="2017-02" db="EMBL/GenBank/DDBJ databases">
        <title>Delineation of Paenibacillus larvae strains originating from foulbrood outbreaks.</title>
        <authorList>
            <person name="Beims H."/>
            <person name="Bunk B."/>
            <person name="Sproeer C."/>
            <person name="Mohr K.I."/>
            <person name="Pradella S."/>
            <person name="Guenther G."/>
            <person name="Rohde M."/>
            <person name="von der Ohe W."/>
            <person name="Steinert M."/>
        </authorList>
    </citation>
    <scope>NUCLEOTIDE SEQUENCE [LARGE SCALE GENOMIC DNA]</scope>
    <source>
        <strain evidence="2">Eric_III</strain>
        <plasmid evidence="2">Plasmid unnamed1</plasmid>
    </source>
</reference>
<dbReference type="EMBL" id="CP019656">
    <property type="protein sequence ID" value="AVF28858.1"/>
    <property type="molecule type" value="Genomic_DNA"/>
</dbReference>
<gene>
    <name evidence="1" type="ORF">ERICIII_04855</name>
</gene>
<accession>A0A2L1U7L3</accession>
<dbReference type="RefSeq" id="WP_104932871.1">
    <property type="nucleotide sequence ID" value="NZ_CP019656.1"/>
</dbReference>